<keyword evidence="2" id="KW-1185">Reference proteome</keyword>
<dbReference type="OrthoDB" id="6609348at2759"/>
<evidence type="ECO:0008006" key="3">
    <source>
        <dbReference type="Google" id="ProtNLM"/>
    </source>
</evidence>
<dbReference type="EMBL" id="CAKOFQ010010053">
    <property type="protein sequence ID" value="CAH2018946.1"/>
    <property type="molecule type" value="Genomic_DNA"/>
</dbReference>
<comment type="caution">
    <text evidence="1">The sequence shown here is derived from an EMBL/GenBank/DDBJ whole genome shotgun (WGS) entry which is preliminary data.</text>
</comment>
<dbReference type="AlphaFoldDB" id="A0A9P0VT88"/>
<dbReference type="Proteomes" id="UP001152888">
    <property type="component" value="Unassembled WGS sequence"/>
</dbReference>
<sequence>MLKQKFRQLYHIKLRKIPLIVHFVRAVCVLHNISIKDELPDANLIETIEAENAAVAIGDDNEDIEDDGSAVAIRDHIAAIL</sequence>
<name>A0A9P0VT88_ACAOB</name>
<accession>A0A9P0VT88</accession>
<proteinExistence type="predicted"/>
<evidence type="ECO:0000313" key="1">
    <source>
        <dbReference type="EMBL" id="CAH2018946.1"/>
    </source>
</evidence>
<reference evidence="1" key="1">
    <citation type="submission" date="2022-03" db="EMBL/GenBank/DDBJ databases">
        <authorList>
            <person name="Sayadi A."/>
        </authorList>
    </citation>
    <scope>NUCLEOTIDE SEQUENCE</scope>
</reference>
<gene>
    <name evidence="1" type="ORF">ACAOBT_LOCUS36947</name>
</gene>
<organism evidence="1 2">
    <name type="scientific">Acanthoscelides obtectus</name>
    <name type="common">Bean weevil</name>
    <name type="synonym">Bruchus obtectus</name>
    <dbReference type="NCBI Taxonomy" id="200917"/>
    <lineage>
        <taxon>Eukaryota</taxon>
        <taxon>Metazoa</taxon>
        <taxon>Ecdysozoa</taxon>
        <taxon>Arthropoda</taxon>
        <taxon>Hexapoda</taxon>
        <taxon>Insecta</taxon>
        <taxon>Pterygota</taxon>
        <taxon>Neoptera</taxon>
        <taxon>Endopterygota</taxon>
        <taxon>Coleoptera</taxon>
        <taxon>Polyphaga</taxon>
        <taxon>Cucujiformia</taxon>
        <taxon>Chrysomeloidea</taxon>
        <taxon>Chrysomelidae</taxon>
        <taxon>Bruchinae</taxon>
        <taxon>Bruchini</taxon>
        <taxon>Acanthoscelides</taxon>
    </lineage>
</organism>
<evidence type="ECO:0000313" key="2">
    <source>
        <dbReference type="Proteomes" id="UP001152888"/>
    </source>
</evidence>
<protein>
    <recommendedName>
        <fullName evidence="3">DDE Tnp4 domain-containing protein</fullName>
    </recommendedName>
</protein>